<dbReference type="AlphaFoldDB" id="A0A1E1KUH8"/>
<dbReference type="InterPro" id="IPR020084">
    <property type="entry name" value="NUDIX_hydrolase_CS"/>
</dbReference>
<keyword evidence="4" id="KW-1185">Reference proteome</keyword>
<dbReference type="PANTHER" id="PTHR13622">
    <property type="entry name" value="THIAMIN PYROPHOSPHOKINASE"/>
    <property type="match status" value="1"/>
</dbReference>
<evidence type="ECO:0000256" key="1">
    <source>
        <dbReference type="ARBA" id="ARBA00022801"/>
    </source>
</evidence>
<evidence type="ECO:0000313" key="3">
    <source>
        <dbReference type="EMBL" id="CZT00624.1"/>
    </source>
</evidence>
<feature type="domain" description="Nudix hydrolase" evidence="2">
    <location>
        <begin position="144"/>
        <end position="292"/>
    </location>
</feature>
<reference evidence="4" key="1">
    <citation type="submission" date="2016-03" db="EMBL/GenBank/DDBJ databases">
        <authorList>
            <person name="Ploux O."/>
        </authorList>
    </citation>
    <scope>NUCLEOTIDE SEQUENCE [LARGE SCALE GENOMIC DNA]</scope>
    <source>
        <strain evidence="4">UK7</strain>
    </source>
</reference>
<dbReference type="SUPFAM" id="SSF55811">
    <property type="entry name" value="Nudix"/>
    <property type="match status" value="1"/>
</dbReference>
<dbReference type="PROSITE" id="PS51462">
    <property type="entry name" value="NUDIX"/>
    <property type="match status" value="1"/>
</dbReference>
<accession>A0A1E1KUH8</accession>
<dbReference type="EMBL" id="FJUW01000020">
    <property type="protein sequence ID" value="CZT00624.1"/>
    <property type="molecule type" value="Genomic_DNA"/>
</dbReference>
<keyword evidence="1" id="KW-0378">Hydrolase</keyword>
<evidence type="ECO:0000259" key="2">
    <source>
        <dbReference type="PROSITE" id="PS51462"/>
    </source>
</evidence>
<sequence length="329" mass="36694">MIEVNASMARERMTNLQVIEDCDNFPYPKIGVTAAYEEQVNSLWKFFLPNDHRPHGFLLDPVVEAMPWNEDFRLDHAKKEVHLVQKVGPFWETICSSSIDTLLTTARSSKSFPKLGKKRNEKYSIVGANFPIGIERSASSLFGIIGQGVHMTIFARTKEGLEFWIPQRNINKSTYPGMLDNAVAGGIAAGENAFECLVREASEEAGIDEKFIRDHAKPGGTVTWFNISDVRAGGEIGLMNPGVLFVFDLEVAADMVVKPVDDDINAFHLMSVQEVQEAMGEGKFKPSSASVMIDFFVRHGILTADTDKDYVDIVSRLHRRLPFPTSPHC</sequence>
<dbReference type="PANTHER" id="PTHR13622:SF11">
    <property type="entry name" value="THIAMIN PYROPHOSPHOKINASE"/>
    <property type="match status" value="1"/>
</dbReference>
<dbReference type="FunFam" id="3.90.79.10:FF:000019">
    <property type="entry name" value="Thiamin pyrophosphokinase, putative"/>
    <property type="match status" value="1"/>
</dbReference>
<dbReference type="InParanoid" id="A0A1E1KUH8"/>
<dbReference type="Proteomes" id="UP000178129">
    <property type="component" value="Unassembled WGS sequence"/>
</dbReference>
<dbReference type="CDD" id="cd03676">
    <property type="entry name" value="NUDIX_Tnr3_like"/>
    <property type="match status" value="1"/>
</dbReference>
<protein>
    <submittedName>
        <fullName evidence="3">Probable thiamin pyrophosphokinase</fullName>
    </submittedName>
</protein>
<dbReference type="Pfam" id="PF00293">
    <property type="entry name" value="NUDIX"/>
    <property type="match status" value="1"/>
</dbReference>
<evidence type="ECO:0000313" key="4">
    <source>
        <dbReference type="Proteomes" id="UP000178129"/>
    </source>
</evidence>
<dbReference type="Gene3D" id="3.90.79.10">
    <property type="entry name" value="Nucleoside Triphosphate Pyrophosphohydrolase"/>
    <property type="match status" value="1"/>
</dbReference>
<dbReference type="InterPro" id="IPR000086">
    <property type="entry name" value="NUDIX_hydrolase_dom"/>
</dbReference>
<organism evidence="3 4">
    <name type="scientific">Rhynchosporium graminicola</name>
    <dbReference type="NCBI Taxonomy" id="2792576"/>
    <lineage>
        <taxon>Eukaryota</taxon>
        <taxon>Fungi</taxon>
        <taxon>Dikarya</taxon>
        <taxon>Ascomycota</taxon>
        <taxon>Pezizomycotina</taxon>
        <taxon>Leotiomycetes</taxon>
        <taxon>Helotiales</taxon>
        <taxon>Ploettnerulaceae</taxon>
        <taxon>Rhynchosporium</taxon>
    </lineage>
</organism>
<name>A0A1E1KUH8_9HELO</name>
<dbReference type="PROSITE" id="PS00893">
    <property type="entry name" value="NUDIX_BOX"/>
    <property type="match status" value="1"/>
</dbReference>
<dbReference type="STRING" id="914237.A0A1E1KUH8"/>
<dbReference type="FunCoup" id="A0A1E1KUH8">
    <property type="interactions" value="65"/>
</dbReference>
<dbReference type="InterPro" id="IPR015797">
    <property type="entry name" value="NUDIX_hydrolase-like_dom_sf"/>
</dbReference>
<gene>
    <name evidence="3" type="ORF">RCO7_03039</name>
</gene>
<proteinExistence type="predicted"/>
<comment type="caution">
    <text evidence="3">The sequence shown here is derived from an EMBL/GenBank/DDBJ whole genome shotgun (WGS) entry which is preliminary data.</text>
</comment>
<dbReference type="GO" id="GO:0044715">
    <property type="term" value="F:8-oxo-dGDP phosphatase activity"/>
    <property type="evidence" value="ECO:0007669"/>
    <property type="project" value="TreeGrafter"/>
</dbReference>